<evidence type="ECO:0000313" key="2">
    <source>
        <dbReference type="EnsemblMetazoa" id="GAUT007936-PA"/>
    </source>
</evidence>
<feature type="transmembrane region" description="Helical" evidence="1">
    <location>
        <begin position="20"/>
        <end position="39"/>
    </location>
</feature>
<dbReference type="EnsemblMetazoa" id="GAUT007936-RA">
    <property type="protein sequence ID" value="GAUT007936-PA"/>
    <property type="gene ID" value="GAUT007936"/>
</dbReference>
<dbReference type="Proteomes" id="UP000078200">
    <property type="component" value="Unassembled WGS sequence"/>
</dbReference>
<accession>A0A1A9UL06</accession>
<dbReference type="AlphaFoldDB" id="A0A1A9UL06"/>
<organism evidence="2 3">
    <name type="scientific">Glossina austeni</name>
    <name type="common">Savannah tsetse fly</name>
    <dbReference type="NCBI Taxonomy" id="7395"/>
    <lineage>
        <taxon>Eukaryota</taxon>
        <taxon>Metazoa</taxon>
        <taxon>Ecdysozoa</taxon>
        <taxon>Arthropoda</taxon>
        <taxon>Hexapoda</taxon>
        <taxon>Insecta</taxon>
        <taxon>Pterygota</taxon>
        <taxon>Neoptera</taxon>
        <taxon>Endopterygota</taxon>
        <taxon>Diptera</taxon>
        <taxon>Brachycera</taxon>
        <taxon>Muscomorpha</taxon>
        <taxon>Hippoboscoidea</taxon>
        <taxon>Glossinidae</taxon>
        <taxon>Glossina</taxon>
    </lineage>
</organism>
<sequence>MATFLFLGTVYKSTTHCQLVASEFGPVFLIALLSVIVATEDDESPSAQPITFSFLASPSSSFSFFLFFFLSICACNLSLEAICTRWLSSSDTSILETDRQELY</sequence>
<reference evidence="2" key="1">
    <citation type="submission" date="2020-05" db="UniProtKB">
        <authorList>
            <consortium name="EnsemblMetazoa"/>
        </authorList>
    </citation>
    <scope>IDENTIFICATION</scope>
    <source>
        <strain evidence="2">TTRI</strain>
    </source>
</reference>
<keyword evidence="3" id="KW-1185">Reference proteome</keyword>
<feature type="transmembrane region" description="Helical" evidence="1">
    <location>
        <begin position="59"/>
        <end position="79"/>
    </location>
</feature>
<name>A0A1A9UL06_GLOAU</name>
<keyword evidence="1" id="KW-0472">Membrane</keyword>
<dbReference type="VEuPathDB" id="VectorBase:GAUT007936"/>
<keyword evidence="1" id="KW-1133">Transmembrane helix</keyword>
<protein>
    <submittedName>
        <fullName evidence="2">Uncharacterized protein</fullName>
    </submittedName>
</protein>
<keyword evidence="1" id="KW-0812">Transmembrane</keyword>
<evidence type="ECO:0000256" key="1">
    <source>
        <dbReference type="SAM" id="Phobius"/>
    </source>
</evidence>
<proteinExistence type="predicted"/>
<evidence type="ECO:0000313" key="3">
    <source>
        <dbReference type="Proteomes" id="UP000078200"/>
    </source>
</evidence>